<dbReference type="Proteomes" id="UP000187148">
    <property type="component" value="Plasmid p888-76-1"/>
</dbReference>
<evidence type="ECO:0000313" key="3">
    <source>
        <dbReference type="Proteomes" id="UP000187148"/>
    </source>
</evidence>
<reference evidence="2 3" key="1">
    <citation type="submission" date="2017-01" db="EMBL/GenBank/DDBJ databases">
        <authorList>
            <person name="Cao J.-M."/>
        </authorList>
    </citation>
    <scope>NUCLEOTIDE SEQUENCE [LARGE SCALE GENOMIC DNA]</scope>
    <source>
        <strain evidence="2 3">888-76</strain>
        <plasmid evidence="2 3">p888-76-1</plasmid>
    </source>
</reference>
<organism evidence="2 3">
    <name type="scientific">Kosakonia cowanii JCM 10956 = DSM 18146</name>
    <dbReference type="NCBI Taxonomy" id="1300165"/>
    <lineage>
        <taxon>Bacteria</taxon>
        <taxon>Pseudomonadati</taxon>
        <taxon>Pseudomonadota</taxon>
        <taxon>Gammaproteobacteria</taxon>
        <taxon>Enterobacterales</taxon>
        <taxon>Enterobacteriaceae</taxon>
        <taxon>Kosakonia</taxon>
    </lineage>
</organism>
<accession>A0A830ZDH8</accession>
<dbReference type="RefSeq" id="WP_054804295.1">
    <property type="nucleotide sequence ID" value="NZ_CP019446.1"/>
</dbReference>
<keyword evidence="2" id="KW-0614">Plasmid</keyword>
<sequence length="75" mass="8198">MTPLPLWQKSLCFRENGGSFKLKVKPGDYHSFTNGSTGISLTAAEYGGGYLLMVSGIFILFTTMAVTGYLKRQQA</sequence>
<keyword evidence="3" id="KW-1185">Reference proteome</keyword>
<evidence type="ECO:0000256" key="1">
    <source>
        <dbReference type="SAM" id="Phobius"/>
    </source>
</evidence>
<evidence type="ECO:0000313" key="2">
    <source>
        <dbReference type="EMBL" id="APZ07822.1"/>
    </source>
</evidence>
<keyword evidence="1" id="KW-0812">Transmembrane</keyword>
<feature type="transmembrane region" description="Helical" evidence="1">
    <location>
        <begin position="50"/>
        <end position="70"/>
    </location>
</feature>
<dbReference type="KEGG" id="kco:BWI95_22540"/>
<proteinExistence type="predicted"/>
<dbReference type="AlphaFoldDB" id="A0A830ZDH8"/>
<geneLocation type="plasmid" evidence="2 3">
    <name>p888-76-1</name>
</geneLocation>
<keyword evidence="1" id="KW-0472">Membrane</keyword>
<dbReference type="EMBL" id="CP019446">
    <property type="protein sequence ID" value="APZ07822.1"/>
    <property type="molecule type" value="Genomic_DNA"/>
</dbReference>
<keyword evidence="1" id="KW-1133">Transmembrane helix</keyword>
<gene>
    <name evidence="2" type="ORF">BWI95_22540</name>
</gene>
<protein>
    <submittedName>
        <fullName evidence="2">Uncharacterized protein</fullName>
    </submittedName>
</protein>
<name>A0A830ZDH8_9ENTR</name>